<dbReference type="AlphaFoldDB" id="A0A258FG92"/>
<reference evidence="6 7" key="1">
    <citation type="submission" date="2017-03" db="EMBL/GenBank/DDBJ databases">
        <title>Lifting the veil on microbial sulfur biogeochemistry in mining wastewaters.</title>
        <authorList>
            <person name="Kantor R.S."/>
            <person name="Colenbrander Nelson T."/>
            <person name="Marshall S."/>
            <person name="Bennett D."/>
            <person name="Apte S."/>
            <person name="Camacho D."/>
            <person name="Thomas B.C."/>
            <person name="Warren L.A."/>
            <person name="Banfield J.F."/>
        </authorList>
    </citation>
    <scope>NUCLEOTIDE SEQUENCE [LARGE SCALE GENOMIC DNA]</scope>
    <source>
        <strain evidence="6">32-69-9</strain>
    </source>
</reference>
<dbReference type="NCBIfam" id="TIGR03707">
    <property type="entry name" value="PPK2_P_aer"/>
    <property type="match status" value="1"/>
</dbReference>
<dbReference type="GO" id="GO:0008976">
    <property type="term" value="F:polyphosphate kinase activity"/>
    <property type="evidence" value="ECO:0007669"/>
    <property type="project" value="UniProtKB-UniRule"/>
</dbReference>
<accession>A0A258FG92</accession>
<dbReference type="InterPro" id="IPR016898">
    <property type="entry name" value="Polyphosphate_phosphotransfera"/>
</dbReference>
<dbReference type="PANTHER" id="PTHR34383">
    <property type="entry name" value="POLYPHOSPHATE:AMP PHOSPHOTRANSFERASE-RELATED"/>
    <property type="match status" value="1"/>
</dbReference>
<dbReference type="Gene3D" id="3.40.50.300">
    <property type="entry name" value="P-loop containing nucleotide triphosphate hydrolases"/>
    <property type="match status" value="1"/>
</dbReference>
<evidence type="ECO:0000259" key="5">
    <source>
        <dbReference type="Pfam" id="PF03976"/>
    </source>
</evidence>
<dbReference type="EMBL" id="NCEB01000036">
    <property type="protein sequence ID" value="OYX31048.1"/>
    <property type="molecule type" value="Genomic_DNA"/>
</dbReference>
<evidence type="ECO:0000313" key="6">
    <source>
        <dbReference type="EMBL" id="OYX31048.1"/>
    </source>
</evidence>
<dbReference type="PANTHER" id="PTHR34383:SF1">
    <property type="entry name" value="ADP-POLYPHOSPHATE PHOSPHOTRANSFERASE"/>
    <property type="match status" value="1"/>
</dbReference>
<keyword evidence="2 4" id="KW-0808">Transferase</keyword>
<evidence type="ECO:0000256" key="3">
    <source>
        <dbReference type="ARBA" id="ARBA00022777"/>
    </source>
</evidence>
<comment type="similarity">
    <text evidence="1 4">Belongs to the polyphosphate kinase 2 (PPK2) family. Class I subfamily.</text>
</comment>
<dbReference type="GO" id="GO:0006793">
    <property type="term" value="P:phosphorus metabolic process"/>
    <property type="evidence" value="ECO:0007669"/>
    <property type="project" value="InterPro"/>
</dbReference>
<evidence type="ECO:0000256" key="1">
    <source>
        <dbReference type="ARBA" id="ARBA00009924"/>
    </source>
</evidence>
<comment type="caution">
    <text evidence="6">The sequence shown here is derived from an EMBL/GenBank/DDBJ whole genome shotgun (WGS) entry which is preliminary data.</text>
</comment>
<protein>
    <recommendedName>
        <fullName evidence="4">ADP/GDP-polyphosphate phosphotransferase</fullName>
        <ecNumber evidence="4">2.7.4.-</ecNumber>
    </recommendedName>
    <alternativeName>
        <fullName evidence="4">Polyphosphate kinase PPK2</fullName>
    </alternativeName>
</protein>
<dbReference type="InterPro" id="IPR022486">
    <property type="entry name" value="PPK2_PA0141"/>
</dbReference>
<dbReference type="InterPro" id="IPR022488">
    <property type="entry name" value="PPK2-related"/>
</dbReference>
<sequence>MGKKDDYEAELEALQIELVETQHWSIEQGQKVLIVFEGRDSAGKDGAIKRITEYASPRQTRVVALPKPTERETTQWYFQRYVPHLPAAGEWVIFNRSWYNRAGVEPVMGFCTPEQHEQFLKDVPHFETLLRGSGIQLIKIWLDISKAEQAKRLAERVDDPLKRFKVSSLDAEAQKRWDGYSAARNRMLSDCHTRQGPWTVVATDDKKTARINVICHILTELKRPGSKVKRPDRDVVFAADDHQGRLNP</sequence>
<organism evidence="6 7">
    <name type="scientific">Brevundimonas subvibrioides</name>
    <dbReference type="NCBI Taxonomy" id="74313"/>
    <lineage>
        <taxon>Bacteria</taxon>
        <taxon>Pseudomonadati</taxon>
        <taxon>Pseudomonadota</taxon>
        <taxon>Alphaproteobacteria</taxon>
        <taxon>Caulobacterales</taxon>
        <taxon>Caulobacteraceae</taxon>
        <taxon>Brevundimonas</taxon>
    </lineage>
</organism>
<gene>
    <name evidence="6" type="ORF">B7Z01_13200</name>
</gene>
<comment type="subunit">
    <text evidence="4">Homotetramer.</text>
</comment>
<evidence type="ECO:0000256" key="4">
    <source>
        <dbReference type="RuleBase" id="RU369062"/>
    </source>
</evidence>
<feature type="domain" description="Polyphosphate kinase-2-related" evidence="5">
    <location>
        <begin position="3"/>
        <end position="223"/>
    </location>
</feature>
<dbReference type="Pfam" id="PF03976">
    <property type="entry name" value="PPK2"/>
    <property type="match status" value="1"/>
</dbReference>
<proteinExistence type="inferred from homology"/>
<dbReference type="InterPro" id="IPR027417">
    <property type="entry name" value="P-loop_NTPase"/>
</dbReference>
<name>A0A258FG92_9CAUL</name>
<dbReference type="PIRSF" id="PIRSF028756">
    <property type="entry name" value="PPK2_prd"/>
    <property type="match status" value="1"/>
</dbReference>
<evidence type="ECO:0000256" key="2">
    <source>
        <dbReference type="ARBA" id="ARBA00022679"/>
    </source>
</evidence>
<dbReference type="EC" id="2.7.4.-" evidence="4"/>
<dbReference type="Proteomes" id="UP000215595">
    <property type="component" value="Unassembled WGS sequence"/>
</dbReference>
<evidence type="ECO:0000313" key="7">
    <source>
        <dbReference type="Proteomes" id="UP000215595"/>
    </source>
</evidence>
<keyword evidence="3 4" id="KW-0418">Kinase</keyword>
<comment type="function">
    <text evidence="4">Uses inorganic polyphosphate (polyP) as a donor to convert GDP to GTP or ADP to ATP.</text>
</comment>
<dbReference type="SUPFAM" id="SSF52540">
    <property type="entry name" value="P-loop containing nucleoside triphosphate hydrolases"/>
    <property type="match status" value="1"/>
</dbReference>